<evidence type="ECO:0000313" key="3">
    <source>
        <dbReference type="EMBL" id="KAK4112967.1"/>
    </source>
</evidence>
<comment type="caution">
    <text evidence="3">The sequence shown here is derived from an EMBL/GenBank/DDBJ whole genome shotgun (WGS) entry which is preliminary data.</text>
</comment>
<proteinExistence type="predicted"/>
<reference evidence="3" key="2">
    <citation type="submission" date="2023-05" db="EMBL/GenBank/DDBJ databases">
        <authorList>
            <consortium name="Lawrence Berkeley National Laboratory"/>
            <person name="Steindorff A."/>
            <person name="Hensen N."/>
            <person name="Bonometti L."/>
            <person name="Westerberg I."/>
            <person name="Brannstrom I.O."/>
            <person name="Guillou S."/>
            <person name="Cros-Aarteil S."/>
            <person name="Calhoun S."/>
            <person name="Haridas S."/>
            <person name="Kuo A."/>
            <person name="Mondo S."/>
            <person name="Pangilinan J."/>
            <person name="Riley R."/>
            <person name="Labutti K."/>
            <person name="Andreopoulos B."/>
            <person name="Lipzen A."/>
            <person name="Chen C."/>
            <person name="Yanf M."/>
            <person name="Daum C."/>
            <person name="Ng V."/>
            <person name="Clum A."/>
            <person name="Ohm R."/>
            <person name="Martin F."/>
            <person name="Silar P."/>
            <person name="Natvig D."/>
            <person name="Lalanne C."/>
            <person name="Gautier V."/>
            <person name="Ament-Velasquez S.L."/>
            <person name="Kruys A."/>
            <person name="Hutchinson M.I."/>
            <person name="Powell A.J."/>
            <person name="Barry K."/>
            <person name="Miller A.N."/>
            <person name="Grigoriev I.V."/>
            <person name="Debuchy R."/>
            <person name="Gladieux P."/>
            <person name="Thoren M.H."/>
            <person name="Johannesson H."/>
        </authorList>
    </citation>
    <scope>NUCLEOTIDE SEQUENCE</scope>
    <source>
        <strain evidence="3">CBS 508.74</strain>
    </source>
</reference>
<keyword evidence="2" id="KW-0472">Membrane</keyword>
<sequence>MAVMRIDVPRATDLAVTAVRCSRQTAVRNAGNGTNNSSNDAITIDLSSLPLSFPSFRWPFCPGNLVVTLLCWGVAGRLALLTATAFFSYFPFVFFPPNSKCSAQSGQTGHHTTELLALDERRAAVTNGRRIRLRRHGFSLYLQSPGGPIGHLRSNWLPAPGRNQFDRKWSERPRGRTAEPSIRSTGMFVYDEYRSQTTERDSSD</sequence>
<dbReference type="GeneID" id="89934511"/>
<dbReference type="EMBL" id="MU853340">
    <property type="protein sequence ID" value="KAK4112967.1"/>
    <property type="molecule type" value="Genomic_DNA"/>
</dbReference>
<accession>A0AAN6TEK0</accession>
<feature type="compositionally biased region" description="Basic and acidic residues" evidence="1">
    <location>
        <begin position="164"/>
        <end position="177"/>
    </location>
</feature>
<keyword evidence="4" id="KW-1185">Reference proteome</keyword>
<reference evidence="3" key="1">
    <citation type="journal article" date="2023" name="Mol. Phylogenet. Evol.">
        <title>Genome-scale phylogeny and comparative genomics of the fungal order Sordariales.</title>
        <authorList>
            <person name="Hensen N."/>
            <person name="Bonometti L."/>
            <person name="Westerberg I."/>
            <person name="Brannstrom I.O."/>
            <person name="Guillou S."/>
            <person name="Cros-Aarteil S."/>
            <person name="Calhoun S."/>
            <person name="Haridas S."/>
            <person name="Kuo A."/>
            <person name="Mondo S."/>
            <person name="Pangilinan J."/>
            <person name="Riley R."/>
            <person name="LaButti K."/>
            <person name="Andreopoulos B."/>
            <person name="Lipzen A."/>
            <person name="Chen C."/>
            <person name="Yan M."/>
            <person name="Daum C."/>
            <person name="Ng V."/>
            <person name="Clum A."/>
            <person name="Steindorff A."/>
            <person name="Ohm R.A."/>
            <person name="Martin F."/>
            <person name="Silar P."/>
            <person name="Natvig D.O."/>
            <person name="Lalanne C."/>
            <person name="Gautier V."/>
            <person name="Ament-Velasquez S.L."/>
            <person name="Kruys A."/>
            <person name="Hutchinson M.I."/>
            <person name="Powell A.J."/>
            <person name="Barry K."/>
            <person name="Miller A.N."/>
            <person name="Grigoriev I.V."/>
            <person name="Debuchy R."/>
            <person name="Gladieux P."/>
            <person name="Hiltunen Thoren M."/>
            <person name="Johannesson H."/>
        </authorList>
    </citation>
    <scope>NUCLEOTIDE SEQUENCE</scope>
    <source>
        <strain evidence="3">CBS 508.74</strain>
    </source>
</reference>
<evidence type="ECO:0000256" key="2">
    <source>
        <dbReference type="SAM" id="Phobius"/>
    </source>
</evidence>
<protein>
    <submittedName>
        <fullName evidence="3">Uncharacterized protein</fullName>
    </submittedName>
</protein>
<gene>
    <name evidence="3" type="ORF">N656DRAFT_636152</name>
</gene>
<evidence type="ECO:0000313" key="4">
    <source>
        <dbReference type="Proteomes" id="UP001302812"/>
    </source>
</evidence>
<evidence type="ECO:0000256" key="1">
    <source>
        <dbReference type="SAM" id="MobiDB-lite"/>
    </source>
</evidence>
<dbReference type="AlphaFoldDB" id="A0AAN6TEK0"/>
<keyword evidence="2" id="KW-0812">Transmembrane</keyword>
<feature type="transmembrane region" description="Helical" evidence="2">
    <location>
        <begin position="65"/>
        <end position="90"/>
    </location>
</feature>
<feature type="region of interest" description="Disordered" evidence="1">
    <location>
        <begin position="164"/>
        <end position="183"/>
    </location>
</feature>
<dbReference type="Proteomes" id="UP001302812">
    <property type="component" value="Unassembled WGS sequence"/>
</dbReference>
<organism evidence="3 4">
    <name type="scientific">Canariomyces notabilis</name>
    <dbReference type="NCBI Taxonomy" id="2074819"/>
    <lineage>
        <taxon>Eukaryota</taxon>
        <taxon>Fungi</taxon>
        <taxon>Dikarya</taxon>
        <taxon>Ascomycota</taxon>
        <taxon>Pezizomycotina</taxon>
        <taxon>Sordariomycetes</taxon>
        <taxon>Sordariomycetidae</taxon>
        <taxon>Sordariales</taxon>
        <taxon>Chaetomiaceae</taxon>
        <taxon>Canariomyces</taxon>
    </lineage>
</organism>
<dbReference type="RefSeq" id="XP_064670537.1">
    <property type="nucleotide sequence ID" value="XM_064810386.1"/>
</dbReference>
<keyword evidence="2" id="KW-1133">Transmembrane helix</keyword>
<name>A0AAN6TEK0_9PEZI</name>